<accession>A0ABS1X3G8</accession>
<organism evidence="4 5">
    <name type="scientific">Steroidobacter gossypii</name>
    <dbReference type="NCBI Taxonomy" id="2805490"/>
    <lineage>
        <taxon>Bacteria</taxon>
        <taxon>Pseudomonadati</taxon>
        <taxon>Pseudomonadota</taxon>
        <taxon>Gammaproteobacteria</taxon>
        <taxon>Steroidobacterales</taxon>
        <taxon>Steroidobacteraceae</taxon>
        <taxon>Steroidobacter</taxon>
    </lineage>
</organism>
<dbReference type="Proteomes" id="UP000661077">
    <property type="component" value="Unassembled WGS sequence"/>
</dbReference>
<dbReference type="CDD" id="cd04301">
    <property type="entry name" value="NAT_SF"/>
    <property type="match status" value="1"/>
</dbReference>
<evidence type="ECO:0000313" key="5">
    <source>
        <dbReference type="Proteomes" id="UP000661077"/>
    </source>
</evidence>
<comment type="caution">
    <text evidence="4">The sequence shown here is derived from an EMBL/GenBank/DDBJ whole genome shotgun (WGS) entry which is preliminary data.</text>
</comment>
<reference evidence="4 5" key="1">
    <citation type="journal article" date="2021" name="Int. J. Syst. Evol. Microbiol.">
        <title>Steroidobacter gossypii sp. nov., isolated from soil of cotton cropping field.</title>
        <authorList>
            <person name="Huang R."/>
            <person name="Yang S."/>
            <person name="Zhen C."/>
            <person name="Liu W."/>
        </authorList>
    </citation>
    <scope>NUCLEOTIDE SEQUENCE [LARGE SCALE GENOMIC DNA]</scope>
    <source>
        <strain evidence="4 5">S1-65</strain>
    </source>
</reference>
<dbReference type="PANTHER" id="PTHR43877:SF2">
    <property type="entry name" value="AMINOALKYLPHOSPHONATE N-ACETYLTRANSFERASE-RELATED"/>
    <property type="match status" value="1"/>
</dbReference>
<protein>
    <submittedName>
        <fullName evidence="4">GNAT family N-acetyltransferase</fullName>
    </submittedName>
</protein>
<evidence type="ECO:0000256" key="1">
    <source>
        <dbReference type="ARBA" id="ARBA00022679"/>
    </source>
</evidence>
<keyword evidence="2" id="KW-0012">Acyltransferase</keyword>
<evidence type="ECO:0000256" key="2">
    <source>
        <dbReference type="ARBA" id="ARBA00023315"/>
    </source>
</evidence>
<keyword evidence="1" id="KW-0808">Transferase</keyword>
<dbReference type="Gene3D" id="3.40.630.30">
    <property type="match status" value="1"/>
</dbReference>
<dbReference type="InterPro" id="IPR050832">
    <property type="entry name" value="Bact_Acetyltransf"/>
</dbReference>
<sequence>MHRVRMAVHENRLVSMQLSARDYVVAIEETGRGWVVESEGDIVAFAIGDTVEGSIWALFVEPGHEGKGFGRRLHDVMVEWLWEQGHERLWLTTDPGTRAERFYEAAGWRRVGLSSRGEIRFELARPLSRSG</sequence>
<evidence type="ECO:0000313" key="4">
    <source>
        <dbReference type="EMBL" id="MBM0107752.1"/>
    </source>
</evidence>
<name>A0ABS1X3G8_9GAMM</name>
<evidence type="ECO:0000259" key="3">
    <source>
        <dbReference type="PROSITE" id="PS51186"/>
    </source>
</evidence>
<feature type="domain" description="N-acetyltransferase" evidence="3">
    <location>
        <begin position="1"/>
        <end position="128"/>
    </location>
</feature>
<dbReference type="PANTHER" id="PTHR43877">
    <property type="entry name" value="AMINOALKYLPHOSPHONATE N-ACETYLTRANSFERASE-RELATED-RELATED"/>
    <property type="match status" value="1"/>
</dbReference>
<keyword evidence="5" id="KW-1185">Reference proteome</keyword>
<gene>
    <name evidence="4" type="ORF">JM946_23655</name>
</gene>
<dbReference type="SUPFAM" id="SSF55729">
    <property type="entry name" value="Acyl-CoA N-acyltransferases (Nat)"/>
    <property type="match status" value="1"/>
</dbReference>
<dbReference type="InterPro" id="IPR016181">
    <property type="entry name" value="Acyl_CoA_acyltransferase"/>
</dbReference>
<dbReference type="EMBL" id="JAEVLS010000005">
    <property type="protein sequence ID" value="MBM0107752.1"/>
    <property type="molecule type" value="Genomic_DNA"/>
</dbReference>
<dbReference type="Pfam" id="PF00583">
    <property type="entry name" value="Acetyltransf_1"/>
    <property type="match status" value="1"/>
</dbReference>
<proteinExistence type="predicted"/>
<dbReference type="PROSITE" id="PS51186">
    <property type="entry name" value="GNAT"/>
    <property type="match status" value="1"/>
</dbReference>
<dbReference type="InterPro" id="IPR000182">
    <property type="entry name" value="GNAT_dom"/>
</dbReference>